<evidence type="ECO:0000313" key="7">
    <source>
        <dbReference type="Proteomes" id="UP000274033"/>
    </source>
</evidence>
<keyword evidence="7" id="KW-1185">Reference proteome</keyword>
<dbReference type="InterPro" id="IPR036565">
    <property type="entry name" value="Mur-like_cat_sf"/>
</dbReference>
<dbReference type="Gene3D" id="3.90.190.20">
    <property type="entry name" value="Mur ligase, C-terminal domain"/>
    <property type="match status" value="1"/>
</dbReference>
<reference evidence="6 7" key="1">
    <citation type="journal article" date="2013" name="J. Microbiol.">
        <title>Lysinibacillus chungkukjangi sp. nov., isolated from Chungkukjang, Korean fermented soybean food.</title>
        <authorList>
            <person name="Kim S.J."/>
            <person name="Jang Y.H."/>
            <person name="Hamada M."/>
            <person name="Ahn J.H."/>
            <person name="Weon H.Y."/>
            <person name="Suzuki K."/>
            <person name="Whang K.S."/>
            <person name="Kwon S.W."/>
        </authorList>
    </citation>
    <scope>NUCLEOTIDE SEQUENCE [LARGE SCALE GENOMIC DNA]</scope>
    <source>
        <strain evidence="6 7">MCCC 1A12701</strain>
    </source>
</reference>
<keyword evidence="2" id="KW-0547">Nucleotide-binding</keyword>
<evidence type="ECO:0000259" key="4">
    <source>
        <dbReference type="Pfam" id="PF02875"/>
    </source>
</evidence>
<protein>
    <submittedName>
        <fullName evidence="6">UDP-N-acetylmuramoyl-tripeptide--D-alanyl-D-alanine ligase</fullName>
    </submittedName>
</protein>
<dbReference type="GO" id="GO:0016881">
    <property type="term" value="F:acid-amino acid ligase activity"/>
    <property type="evidence" value="ECO:0007669"/>
    <property type="project" value="InterPro"/>
</dbReference>
<dbReference type="Pfam" id="PF02875">
    <property type="entry name" value="Mur_ligase_C"/>
    <property type="match status" value="1"/>
</dbReference>
<dbReference type="GO" id="GO:0005524">
    <property type="term" value="F:ATP binding"/>
    <property type="evidence" value="ECO:0007669"/>
    <property type="project" value="UniProtKB-KW"/>
</dbReference>
<gene>
    <name evidence="6" type="ORF">EBB45_09000</name>
</gene>
<keyword evidence="1 6" id="KW-0436">Ligase</keyword>
<evidence type="ECO:0000256" key="2">
    <source>
        <dbReference type="ARBA" id="ARBA00022741"/>
    </source>
</evidence>
<dbReference type="InterPro" id="IPR036615">
    <property type="entry name" value="Mur_ligase_C_dom_sf"/>
</dbReference>
<dbReference type="Gene3D" id="3.40.1190.10">
    <property type="entry name" value="Mur-like, catalytic domain"/>
    <property type="match status" value="1"/>
</dbReference>
<dbReference type="Proteomes" id="UP000274033">
    <property type="component" value="Unassembled WGS sequence"/>
</dbReference>
<dbReference type="Pfam" id="PF08245">
    <property type="entry name" value="Mur_ligase_M"/>
    <property type="match status" value="1"/>
</dbReference>
<dbReference type="SUPFAM" id="SSF53623">
    <property type="entry name" value="MurD-like peptide ligases, catalytic domain"/>
    <property type="match status" value="1"/>
</dbReference>
<dbReference type="InterPro" id="IPR004101">
    <property type="entry name" value="Mur_ligase_C"/>
</dbReference>
<keyword evidence="3" id="KW-0067">ATP-binding</keyword>
<dbReference type="RefSeq" id="WP_124764156.1">
    <property type="nucleotide sequence ID" value="NZ_JAFBDY010000006.1"/>
</dbReference>
<proteinExistence type="predicted"/>
<organism evidence="6 7">
    <name type="scientific">Lysinibacillus composti</name>
    <dbReference type="NCBI Taxonomy" id="720633"/>
    <lineage>
        <taxon>Bacteria</taxon>
        <taxon>Bacillati</taxon>
        <taxon>Bacillota</taxon>
        <taxon>Bacilli</taxon>
        <taxon>Bacillales</taxon>
        <taxon>Bacillaceae</taxon>
        <taxon>Lysinibacillus</taxon>
    </lineage>
</organism>
<dbReference type="InterPro" id="IPR013221">
    <property type="entry name" value="Mur_ligase_cen"/>
</dbReference>
<evidence type="ECO:0000313" key="6">
    <source>
        <dbReference type="EMBL" id="RQW74732.1"/>
    </source>
</evidence>
<dbReference type="OrthoDB" id="9801978at2"/>
<dbReference type="AlphaFoldDB" id="A0A3N9UQB6"/>
<dbReference type="EMBL" id="RRCT01000007">
    <property type="protein sequence ID" value="RQW74732.1"/>
    <property type="molecule type" value="Genomic_DNA"/>
</dbReference>
<feature type="domain" description="Mur ligase C-terminal" evidence="4">
    <location>
        <begin position="318"/>
        <end position="443"/>
    </location>
</feature>
<evidence type="ECO:0000256" key="3">
    <source>
        <dbReference type="ARBA" id="ARBA00022840"/>
    </source>
</evidence>
<accession>A0A3N9UQB6</accession>
<dbReference type="PANTHER" id="PTHR43024">
    <property type="entry name" value="UDP-N-ACETYLMURAMOYL-TRIPEPTIDE--D-ALANYL-D-ALANINE LIGASE"/>
    <property type="match status" value="1"/>
</dbReference>
<sequence>MKPLLLEDIFDALDLTIPEEQKGIIISNVVHDSTYATHQTLYFYIRKKDHPDGEKLKHYKNLFIITDRPFTNMEALQPEQIFMVDNIMDIFFKFTTYYRSLFTLPVLSITGTCGKTTTKEMIKHILQSSYTVQATVSNKNSSYFHLQYLVGIDENTDVAVIETGISEPGEMEEAFSYFAPSIGIMTMIDIDHTGEFQSFENYVKEKAKMIDLLPPDGTLIINIDDPHISSMRINDFKGKLITFGKNSNASFHIKETNYSENSMEFTFEHDGLEYKGVIPGLGEHNVYNAIAAFIGANEVNIDIETSIKLLTSFSHLPRRFQKIQLPNDILIIDDTWKFNVPSFHIGIEVLSKIAAPNQRKIVVLGRHGSIGEYAEEEYKKFGKKLVEQGIHKLITKGFIVKDISRAALRAGMSKRDVHHFSEIKELQTFLLDLLQPGDIVYFKAVASDESFVDIIKYFKNKN</sequence>
<dbReference type="InterPro" id="IPR051046">
    <property type="entry name" value="MurCDEF_CellWall_CoF430Synth"/>
</dbReference>
<name>A0A3N9UQB6_9BACI</name>
<evidence type="ECO:0000256" key="1">
    <source>
        <dbReference type="ARBA" id="ARBA00022598"/>
    </source>
</evidence>
<dbReference type="PANTHER" id="PTHR43024:SF1">
    <property type="entry name" value="UDP-N-ACETYLMURAMOYL-TRIPEPTIDE--D-ALANYL-D-ALANINE LIGASE"/>
    <property type="match status" value="1"/>
</dbReference>
<evidence type="ECO:0000259" key="5">
    <source>
        <dbReference type="Pfam" id="PF08245"/>
    </source>
</evidence>
<dbReference type="SUPFAM" id="SSF53244">
    <property type="entry name" value="MurD-like peptide ligases, peptide-binding domain"/>
    <property type="match status" value="1"/>
</dbReference>
<comment type="caution">
    <text evidence="6">The sequence shown here is derived from an EMBL/GenBank/DDBJ whole genome shotgun (WGS) entry which is preliminary data.</text>
</comment>
<feature type="domain" description="Mur ligase central" evidence="5">
    <location>
        <begin position="109"/>
        <end position="294"/>
    </location>
</feature>